<dbReference type="InterPro" id="IPR036693">
    <property type="entry name" value="TF_LuxR_autoind-bd_dom_sf"/>
</dbReference>
<dbReference type="InterPro" id="IPR036388">
    <property type="entry name" value="WH-like_DNA-bd_sf"/>
</dbReference>
<dbReference type="EMBL" id="CP066092">
    <property type="protein sequence ID" value="QQB18928.1"/>
    <property type="molecule type" value="Genomic_DNA"/>
</dbReference>
<evidence type="ECO:0000313" key="5">
    <source>
        <dbReference type="EMBL" id="QQB18928.1"/>
    </source>
</evidence>
<protein>
    <submittedName>
        <fullName evidence="5">LuxR family transcriptional regulator</fullName>
    </submittedName>
</protein>
<proteinExistence type="predicted"/>
<dbReference type="RefSeq" id="WP_082035440.1">
    <property type="nucleotide sequence ID" value="NZ_CAWMFX010000024.1"/>
</dbReference>
<dbReference type="InterPro" id="IPR016032">
    <property type="entry name" value="Sig_transdc_resp-reg_C-effctor"/>
</dbReference>
<dbReference type="PRINTS" id="PR00038">
    <property type="entry name" value="HTHLUXR"/>
</dbReference>
<sequence length="298" mass="33508">MKAAFSLRKQDIVLFVPCLITSRTFWQRGNALLTSTSPHTFETTNALELITRFNDASNEQTILALLRQICELMGFHYFRLGFISPRSIQRPDVRIFNGCPSDWVELYEERGFFAVDPVVRKGMAQSTPILWANLITECCDLQDSAGLEVMLLAQEAGLRDGITIPWHGANGHIGLFSLITSEPRTEHQWLTAIPFLSWLATHIFEAVARVCIAAMPPREMLTTRELEVCQWAAEGKQVSDIAQILDIKPRTVTFHLERIAEKLGASSKNQAISWALKQGVVKLNIDAAQVENVLDRSE</sequence>
<feature type="domain" description="HTH luxR-type" evidence="4">
    <location>
        <begin position="214"/>
        <end position="279"/>
    </location>
</feature>
<dbReference type="Pfam" id="PF00196">
    <property type="entry name" value="GerE"/>
    <property type="match status" value="1"/>
</dbReference>
<dbReference type="InterPro" id="IPR005143">
    <property type="entry name" value="TF_LuxR_autoind-bd_dom"/>
</dbReference>
<dbReference type="GeneID" id="69552696"/>
<evidence type="ECO:0000259" key="4">
    <source>
        <dbReference type="PROSITE" id="PS50043"/>
    </source>
</evidence>
<organism evidence="5 6">
    <name type="scientific">Aeromonas jandaei</name>
    <dbReference type="NCBI Taxonomy" id="650"/>
    <lineage>
        <taxon>Bacteria</taxon>
        <taxon>Pseudomonadati</taxon>
        <taxon>Pseudomonadota</taxon>
        <taxon>Gammaproteobacteria</taxon>
        <taxon>Aeromonadales</taxon>
        <taxon>Aeromonadaceae</taxon>
        <taxon>Aeromonas</taxon>
    </lineage>
</organism>
<dbReference type="PROSITE" id="PS50043">
    <property type="entry name" value="HTH_LUXR_2"/>
    <property type="match status" value="1"/>
</dbReference>
<accession>A0A7T4A7V4</accession>
<dbReference type="Pfam" id="PF03472">
    <property type="entry name" value="Autoind_bind"/>
    <property type="match status" value="1"/>
</dbReference>
<dbReference type="PANTHER" id="PTHR44688:SF16">
    <property type="entry name" value="DNA-BINDING TRANSCRIPTIONAL ACTIVATOR DEVR_DOSR"/>
    <property type="match status" value="1"/>
</dbReference>
<dbReference type="PANTHER" id="PTHR44688">
    <property type="entry name" value="DNA-BINDING TRANSCRIPTIONAL ACTIVATOR DEVR_DOSR"/>
    <property type="match status" value="1"/>
</dbReference>
<name>A0A7T4A7V4_AERJA</name>
<dbReference type="Proteomes" id="UP000595481">
    <property type="component" value="Chromosome"/>
</dbReference>
<dbReference type="SMART" id="SM00421">
    <property type="entry name" value="HTH_LUXR"/>
    <property type="match status" value="1"/>
</dbReference>
<keyword evidence="2" id="KW-0238">DNA-binding</keyword>
<keyword evidence="6" id="KW-1185">Reference proteome</keyword>
<dbReference type="CDD" id="cd06170">
    <property type="entry name" value="LuxR_C_like"/>
    <property type="match status" value="1"/>
</dbReference>
<gene>
    <name evidence="5" type="ORF">I6H43_15430</name>
</gene>
<evidence type="ECO:0000313" key="6">
    <source>
        <dbReference type="Proteomes" id="UP000595481"/>
    </source>
</evidence>
<dbReference type="Gene3D" id="3.30.450.80">
    <property type="entry name" value="Transcription factor LuxR-like, autoinducer-binding domain"/>
    <property type="match status" value="1"/>
</dbReference>
<dbReference type="PROSITE" id="PS00622">
    <property type="entry name" value="HTH_LUXR_1"/>
    <property type="match status" value="1"/>
</dbReference>
<dbReference type="InterPro" id="IPR000792">
    <property type="entry name" value="Tscrpt_reg_LuxR_C"/>
</dbReference>
<dbReference type="SUPFAM" id="SSF75516">
    <property type="entry name" value="Pheromone-binding domain of LuxR-like quorum-sensing transcription factors"/>
    <property type="match status" value="1"/>
</dbReference>
<keyword evidence="1" id="KW-0805">Transcription regulation</keyword>
<evidence type="ECO:0000256" key="3">
    <source>
        <dbReference type="ARBA" id="ARBA00023163"/>
    </source>
</evidence>
<evidence type="ECO:0000256" key="2">
    <source>
        <dbReference type="ARBA" id="ARBA00023125"/>
    </source>
</evidence>
<reference evidence="5 6" key="1">
    <citation type="submission" date="2020-12" db="EMBL/GenBank/DDBJ databases">
        <title>FDA dAtabase for Regulatory Grade micrObial Sequences (FDA-ARGOS): Supporting development and validation of Infectious Disease Dx tests.</title>
        <authorList>
            <person name="Sproer C."/>
            <person name="Gronow S."/>
            <person name="Severitt S."/>
            <person name="Schroder I."/>
            <person name="Tallon L."/>
            <person name="Sadzewicz L."/>
            <person name="Zhao X."/>
            <person name="Boylan J."/>
            <person name="Ott S."/>
            <person name="Bowen H."/>
            <person name="Vavikolanu K."/>
            <person name="Mehta A."/>
            <person name="Aluvathingal J."/>
            <person name="Nadendla S."/>
            <person name="Lowell S."/>
            <person name="Myers T."/>
            <person name="Yan Y."/>
            <person name="Sichtig H."/>
        </authorList>
    </citation>
    <scope>NUCLEOTIDE SEQUENCE [LARGE SCALE GENOMIC DNA]</scope>
    <source>
        <strain evidence="5 6">FDAARGOS_986</strain>
    </source>
</reference>
<keyword evidence="3" id="KW-0804">Transcription</keyword>
<dbReference type="SUPFAM" id="SSF46894">
    <property type="entry name" value="C-terminal effector domain of the bipartite response regulators"/>
    <property type="match status" value="1"/>
</dbReference>
<evidence type="ECO:0000256" key="1">
    <source>
        <dbReference type="ARBA" id="ARBA00023015"/>
    </source>
</evidence>
<dbReference type="Gene3D" id="1.10.10.10">
    <property type="entry name" value="Winged helix-like DNA-binding domain superfamily/Winged helix DNA-binding domain"/>
    <property type="match status" value="1"/>
</dbReference>